<comment type="similarity">
    <text evidence="10">Belongs to the TonB-dependent receptor family.</text>
</comment>
<evidence type="ECO:0000256" key="2">
    <source>
        <dbReference type="ARBA" id="ARBA00022452"/>
    </source>
</evidence>
<keyword evidence="8 10" id="KW-0472">Membrane</keyword>
<keyword evidence="2 10" id="KW-1134">Transmembrane beta strand</keyword>
<comment type="subcellular location">
    <subcellularLocation>
        <location evidence="10">Cell outer membrane</location>
        <topology evidence="10">Multi-pass membrane protein</topology>
    </subcellularLocation>
</comment>
<organism evidence="12">
    <name type="scientific">Xanthomonas vasicola pv. vasculorum NCPPB 890</name>
    <dbReference type="NCBI Taxonomy" id="1184265"/>
    <lineage>
        <taxon>Bacteria</taxon>
        <taxon>Pseudomonadati</taxon>
        <taxon>Pseudomonadota</taxon>
        <taxon>Gammaproteobacteria</taxon>
        <taxon>Lysobacterales</taxon>
        <taxon>Lysobacteraceae</taxon>
        <taxon>Xanthomonas</taxon>
    </lineage>
</organism>
<sequence>MLLATPFPLPTRGLARFQEQQLMSLSSVLPPRAVLAVGLLLCVANLAQAEAAIDLDEVVVTASRTAQTQDQTLAPVTVIDRAQIERRQVNSLQDLLRGEAGVSLANNGGPGKATSLFLRGTEADQVVVLIDGVRIGSVTAGGTALQDLPIEQIERIEIVRGPFSSLYGSEALGGVIQIFTRRPQGSFVPSLSVAPAATTRAATARALPGAAQAI</sequence>
<dbReference type="FunFam" id="2.170.130.10:FF:000002">
    <property type="entry name" value="Vitamin B12 transporter BtuB"/>
    <property type="match status" value="1"/>
</dbReference>
<keyword evidence="5" id="KW-0406">Ion transport</keyword>
<evidence type="ECO:0000256" key="4">
    <source>
        <dbReference type="ARBA" id="ARBA00022729"/>
    </source>
</evidence>
<evidence type="ECO:0000259" key="11">
    <source>
        <dbReference type="Pfam" id="PF07715"/>
    </source>
</evidence>
<evidence type="ECO:0000256" key="8">
    <source>
        <dbReference type="ARBA" id="ARBA00023136"/>
    </source>
</evidence>
<dbReference type="AlphaFoldDB" id="A0A836ZRV0"/>
<name>A0A836ZRV0_XANVA</name>
<keyword evidence="6" id="KW-0798">TonB box</keyword>
<evidence type="ECO:0000256" key="6">
    <source>
        <dbReference type="ARBA" id="ARBA00023077"/>
    </source>
</evidence>
<dbReference type="PANTHER" id="PTHR30069:SF53">
    <property type="entry name" value="COLICIN I RECEPTOR-RELATED"/>
    <property type="match status" value="1"/>
</dbReference>
<dbReference type="InterPro" id="IPR012910">
    <property type="entry name" value="Plug_dom"/>
</dbReference>
<evidence type="ECO:0000256" key="5">
    <source>
        <dbReference type="ARBA" id="ARBA00023065"/>
    </source>
</evidence>
<dbReference type="InterPro" id="IPR039426">
    <property type="entry name" value="TonB-dep_rcpt-like"/>
</dbReference>
<keyword evidence="7" id="KW-0626">Porin</keyword>
<dbReference type="EMBL" id="AKBN01001749">
    <property type="protein sequence ID" value="KEZ99951.1"/>
    <property type="molecule type" value="Genomic_DNA"/>
</dbReference>
<keyword evidence="1 10" id="KW-0813">Transport</keyword>
<dbReference type="GO" id="GO:0009279">
    <property type="term" value="C:cell outer membrane"/>
    <property type="evidence" value="ECO:0007669"/>
    <property type="project" value="UniProtKB-SubCell"/>
</dbReference>
<evidence type="ECO:0000256" key="1">
    <source>
        <dbReference type="ARBA" id="ARBA00022448"/>
    </source>
</evidence>
<evidence type="ECO:0000256" key="7">
    <source>
        <dbReference type="ARBA" id="ARBA00023114"/>
    </source>
</evidence>
<dbReference type="PANTHER" id="PTHR30069">
    <property type="entry name" value="TONB-DEPENDENT OUTER MEMBRANE RECEPTOR"/>
    <property type="match status" value="1"/>
</dbReference>
<protein>
    <recommendedName>
        <fullName evidence="11">TonB-dependent receptor plug domain-containing protein</fullName>
    </recommendedName>
</protein>
<feature type="domain" description="TonB-dependent receptor plug" evidence="11">
    <location>
        <begin position="70"/>
        <end position="175"/>
    </location>
</feature>
<dbReference type="GO" id="GO:0006811">
    <property type="term" value="P:monoatomic ion transport"/>
    <property type="evidence" value="ECO:0007669"/>
    <property type="project" value="UniProtKB-KW"/>
</dbReference>
<keyword evidence="4" id="KW-0732">Signal</keyword>
<keyword evidence="3 10" id="KW-0812">Transmembrane</keyword>
<keyword evidence="9 10" id="KW-0998">Cell outer membrane</keyword>
<evidence type="ECO:0000313" key="12">
    <source>
        <dbReference type="EMBL" id="KEZ99951.1"/>
    </source>
</evidence>
<accession>A0A836ZRV0</accession>
<dbReference type="InterPro" id="IPR037066">
    <property type="entry name" value="Plug_dom_sf"/>
</dbReference>
<gene>
    <name evidence="12" type="ORF">A11K_0125195</name>
</gene>
<evidence type="ECO:0000256" key="9">
    <source>
        <dbReference type="ARBA" id="ARBA00023237"/>
    </source>
</evidence>
<proteinExistence type="inferred from homology"/>
<evidence type="ECO:0000256" key="10">
    <source>
        <dbReference type="PROSITE-ProRule" id="PRU01360"/>
    </source>
</evidence>
<evidence type="ECO:0000256" key="3">
    <source>
        <dbReference type="ARBA" id="ARBA00022692"/>
    </source>
</evidence>
<dbReference type="Pfam" id="PF07715">
    <property type="entry name" value="Plug"/>
    <property type="match status" value="1"/>
</dbReference>
<dbReference type="GO" id="GO:0046930">
    <property type="term" value="C:pore complex"/>
    <property type="evidence" value="ECO:0007669"/>
    <property type="project" value="UniProtKB-KW"/>
</dbReference>
<dbReference type="GO" id="GO:0015288">
    <property type="term" value="F:porin activity"/>
    <property type="evidence" value="ECO:0007669"/>
    <property type="project" value="UniProtKB-KW"/>
</dbReference>
<reference evidence="12" key="1">
    <citation type="submission" date="2012-05" db="EMBL/GenBank/DDBJ databases">
        <authorList>
            <person name="Studholme D.J."/>
            <person name="Wasukira A."/>
            <person name="Grant M."/>
        </authorList>
    </citation>
    <scope>NUCLEOTIDE SEQUENCE [LARGE SCALE GENOMIC DNA]</scope>
    <source>
        <strain evidence="12">NCPPB 890</strain>
    </source>
</reference>
<dbReference type="SUPFAM" id="SSF56935">
    <property type="entry name" value="Porins"/>
    <property type="match status" value="1"/>
</dbReference>
<dbReference type="Gene3D" id="2.170.130.10">
    <property type="entry name" value="TonB-dependent receptor, plug domain"/>
    <property type="match status" value="1"/>
</dbReference>
<dbReference type="PROSITE" id="PS52016">
    <property type="entry name" value="TONB_DEPENDENT_REC_3"/>
    <property type="match status" value="1"/>
</dbReference>
<comment type="caution">
    <text evidence="12">The sequence shown here is derived from an EMBL/GenBank/DDBJ whole genome shotgun (WGS) entry which is preliminary data.</text>
</comment>
<dbReference type="GO" id="GO:0015889">
    <property type="term" value="P:cobalamin transport"/>
    <property type="evidence" value="ECO:0007669"/>
    <property type="project" value="TreeGrafter"/>
</dbReference>